<protein>
    <submittedName>
        <fullName evidence="5">S-layer homology domain</fullName>
    </submittedName>
</protein>
<evidence type="ECO:0000256" key="2">
    <source>
        <dbReference type="ARBA" id="ARBA00022844"/>
    </source>
</evidence>
<dbReference type="PANTHER" id="PTHR11319:SF35">
    <property type="entry name" value="OUTER MEMBRANE PROTEIN PMPC-RELATED"/>
    <property type="match status" value="1"/>
</dbReference>
<feature type="domain" description="SLH" evidence="4">
    <location>
        <begin position="493"/>
        <end position="556"/>
    </location>
</feature>
<reference evidence="5" key="1">
    <citation type="journal article" date="2021" name="Proc. Natl. Acad. Sci. U.S.A.">
        <title>A Catalog of Tens of Thousands of Viruses from Human Metagenomes Reveals Hidden Associations with Chronic Diseases.</title>
        <authorList>
            <person name="Tisza M.J."/>
            <person name="Buck C.B."/>
        </authorList>
    </citation>
    <scope>NUCLEOTIDE SEQUENCE</scope>
    <source>
        <strain evidence="5">CtZZK17</strain>
    </source>
</reference>
<dbReference type="PANTHER" id="PTHR11319">
    <property type="entry name" value="G PROTEIN-COUPLED RECEPTOR-RELATED"/>
    <property type="match status" value="1"/>
</dbReference>
<proteinExistence type="predicted"/>
<evidence type="ECO:0000256" key="3">
    <source>
        <dbReference type="SAM" id="MobiDB-lite"/>
    </source>
</evidence>
<evidence type="ECO:0000313" key="5">
    <source>
        <dbReference type="EMBL" id="DAD83905.1"/>
    </source>
</evidence>
<comment type="subcellular location">
    <subcellularLocation>
        <location evidence="1">Virion</location>
    </subcellularLocation>
</comment>
<dbReference type="GO" id="GO:0051701">
    <property type="term" value="P:biological process involved in interaction with host"/>
    <property type="evidence" value="ECO:0007669"/>
    <property type="project" value="UniProtKB-ARBA"/>
</dbReference>
<dbReference type="SUPFAM" id="SSF51126">
    <property type="entry name" value="Pectin lyase-like"/>
    <property type="match status" value="1"/>
</dbReference>
<evidence type="ECO:0000256" key="1">
    <source>
        <dbReference type="ARBA" id="ARBA00004328"/>
    </source>
</evidence>
<dbReference type="InterPro" id="IPR012334">
    <property type="entry name" value="Pectin_lyas_fold"/>
</dbReference>
<sequence length="603" mass="62711">MKKSSKLFSAILAVMLMVSALGAIPANAVEAEVTVNSLPELEEAIAAAVNGDMIYIAKDIDIQEEVSLGTVDKTVFLAGAEGTSVVLSISPDFPDGQSVSFANLVFCGGQSSGLSFVQSGGTSYFQTVRFQHPNESSGKSACLVEAGNATFSNCHFEEGRAEKGGHIYAGTDAAVHADNCVFMTGAASECGGSIYALGSVNITDCSFSNGGAENAGGSVYAAGPLRLVDCTFYGGNSGMGGQLFCSDTAAEIIGCSFTQGYASQYGGGIGSDGDISIADCTITNCSAGQYGGGVWSAGTAEIQRCKIYGNSAEIAGADLYAANGLTALDTAGDYLTLYESELAAAEMNAAGWYLDDASQRYAGNSPTMAFATPSEANGQPIALAFALSRVSLPDPPEGDSGNDSQSDPPVPTTPPSSSSRHHSSGTTSPAQNNKPTRTPLRCGTAEINTSAAAELCQVLPKYIPEGKIISRAEATGYLYGILDREATAGTSPKTLVFYSDTENIAYRKEIDSLTEDGIFSGCGNSRFAPDSPLTRAQMIMIFARFVEPQEYGIRHMDITGHWAESGIKTAVALGWMEDNPIDLHAAITLSDFVSFLSKVVNAQ</sequence>
<dbReference type="Pfam" id="PF00395">
    <property type="entry name" value="SLH"/>
    <property type="match status" value="1"/>
</dbReference>
<dbReference type="InterPro" id="IPR011050">
    <property type="entry name" value="Pectin_lyase_fold/virulence"/>
</dbReference>
<dbReference type="PROSITE" id="PS51272">
    <property type="entry name" value="SLH"/>
    <property type="match status" value="1"/>
</dbReference>
<keyword evidence="2" id="KW-0946">Virion</keyword>
<dbReference type="EMBL" id="BK014947">
    <property type="protein sequence ID" value="DAD83905.1"/>
    <property type="molecule type" value="Genomic_DNA"/>
</dbReference>
<feature type="region of interest" description="Disordered" evidence="3">
    <location>
        <begin position="392"/>
        <end position="441"/>
    </location>
</feature>
<dbReference type="InterPro" id="IPR001119">
    <property type="entry name" value="SLH_dom"/>
</dbReference>
<dbReference type="GO" id="GO:0044423">
    <property type="term" value="C:virion component"/>
    <property type="evidence" value="ECO:0007669"/>
    <property type="project" value="UniProtKB-KW"/>
</dbReference>
<dbReference type="Gene3D" id="2.160.20.10">
    <property type="entry name" value="Single-stranded right-handed beta-helix, Pectin lyase-like"/>
    <property type="match status" value="1"/>
</dbReference>
<name>A0A8S5MNL7_9CAUD</name>
<dbReference type="GO" id="GO:0019058">
    <property type="term" value="P:viral life cycle"/>
    <property type="evidence" value="ECO:0007669"/>
    <property type="project" value="UniProtKB-ARBA"/>
</dbReference>
<accession>A0A8S5MNL7</accession>
<evidence type="ECO:0000259" key="4">
    <source>
        <dbReference type="PROSITE" id="PS51272"/>
    </source>
</evidence>
<organism evidence="5">
    <name type="scientific">Siphoviridae sp. ctZZK17</name>
    <dbReference type="NCBI Taxonomy" id="2826384"/>
    <lineage>
        <taxon>Viruses</taxon>
        <taxon>Duplodnaviria</taxon>
        <taxon>Heunggongvirae</taxon>
        <taxon>Uroviricota</taxon>
        <taxon>Caudoviricetes</taxon>
    </lineage>
</organism>